<sequence>MGSLLLREQQQVRLLLQLSRPYECSAAGGMTKPNPIWKKTSCGSFSLAIVLETWAEKLESIKLRLSCHFQSDPPSVARLPPTMRPRESLGYVQEAQREMLERSSRFGDVDRRSMWSATYRRIFRSVYPQETCERLENHAVRNVAGRDSFQTHSAGSFSRNYVNQSQTIPHSLIDPRGSKRVSIDESEARSTLSKKAYDHRRGVEATTATALIPEPVGDDDVREYIRDVMEREFRGECRDVTVLQLNHHPEAVFNKTLKFAGPEKTVYIHLRNRVRTSSRQENREEDQTAEPMWPYDSLARRRTSRESENSLYQRANDSAAHTKASSWTGPHPHLPAETPILSSPGELRNFNYYGDSEKGILKQSQQTFDELRRRIIRGEPLDREDLLELKWMHCARVAEDEDELFALLRFPRAADERRISRLRETLSEFYLSYEDLLQAALPTRSTSAVLAHRILLADAYFFHARVEASESAQQRLYRRSIEVYTDLLELAKRSLLSTDDSLLCVVEKISQILRESHINEPALVLEITTLLDKAESDLRSRPNMEAQRTIRRARDNIAALGSYYYLYF</sequence>
<reference evidence="3" key="1">
    <citation type="journal article" date="2015" name="Nat. Genet.">
        <title>The genome and transcriptome of the zoonotic hookworm Ancylostoma ceylanicum identify infection-specific gene families.</title>
        <authorList>
            <person name="Schwarz E.M."/>
            <person name="Hu Y."/>
            <person name="Antoshechkin I."/>
            <person name="Miller M.M."/>
            <person name="Sternberg P.W."/>
            <person name="Aroian R.V."/>
        </authorList>
    </citation>
    <scope>NUCLEOTIDE SEQUENCE</scope>
    <source>
        <strain evidence="3">HY135</strain>
    </source>
</reference>
<name>A0A016SZ26_9BILA</name>
<dbReference type="OrthoDB" id="5837449at2759"/>
<keyword evidence="3" id="KW-1185">Reference proteome</keyword>
<protein>
    <submittedName>
        <fullName evidence="2">Uncharacterized protein</fullName>
    </submittedName>
</protein>
<evidence type="ECO:0000313" key="3">
    <source>
        <dbReference type="Proteomes" id="UP000024635"/>
    </source>
</evidence>
<feature type="region of interest" description="Disordered" evidence="1">
    <location>
        <begin position="167"/>
        <end position="187"/>
    </location>
</feature>
<organism evidence="2 3">
    <name type="scientific">Ancylostoma ceylanicum</name>
    <dbReference type="NCBI Taxonomy" id="53326"/>
    <lineage>
        <taxon>Eukaryota</taxon>
        <taxon>Metazoa</taxon>
        <taxon>Ecdysozoa</taxon>
        <taxon>Nematoda</taxon>
        <taxon>Chromadorea</taxon>
        <taxon>Rhabditida</taxon>
        <taxon>Rhabditina</taxon>
        <taxon>Rhabditomorpha</taxon>
        <taxon>Strongyloidea</taxon>
        <taxon>Ancylostomatidae</taxon>
        <taxon>Ancylostomatinae</taxon>
        <taxon>Ancylostoma</taxon>
    </lineage>
</organism>
<gene>
    <name evidence="2" type="primary">Acey_s0159.g3319</name>
    <name evidence="2" type="ORF">Y032_0159g3319</name>
</gene>
<dbReference type="Proteomes" id="UP000024635">
    <property type="component" value="Unassembled WGS sequence"/>
</dbReference>
<proteinExistence type="predicted"/>
<accession>A0A016SZ26</accession>
<dbReference type="AlphaFoldDB" id="A0A016SZ26"/>
<comment type="caution">
    <text evidence="2">The sequence shown here is derived from an EMBL/GenBank/DDBJ whole genome shotgun (WGS) entry which is preliminary data.</text>
</comment>
<evidence type="ECO:0000256" key="1">
    <source>
        <dbReference type="SAM" id="MobiDB-lite"/>
    </source>
</evidence>
<dbReference type="EMBL" id="JARK01001495">
    <property type="protein sequence ID" value="EYB95534.1"/>
    <property type="molecule type" value="Genomic_DNA"/>
</dbReference>
<evidence type="ECO:0000313" key="2">
    <source>
        <dbReference type="EMBL" id="EYB95534.1"/>
    </source>
</evidence>
<feature type="region of interest" description="Disordered" evidence="1">
    <location>
        <begin position="276"/>
        <end position="342"/>
    </location>
</feature>